<keyword evidence="3" id="KW-1185">Reference proteome</keyword>
<dbReference type="SUPFAM" id="SSF48371">
    <property type="entry name" value="ARM repeat"/>
    <property type="match status" value="1"/>
</dbReference>
<dbReference type="Gene3D" id="1.25.10.10">
    <property type="entry name" value="Leucine-rich Repeat Variant"/>
    <property type="match status" value="1"/>
</dbReference>
<proteinExistence type="predicted"/>
<dbReference type="Pfam" id="PF23227">
    <property type="entry name" value="HEAT_MROH2B_C"/>
    <property type="match status" value="1"/>
</dbReference>
<organism evidence="2 3">
    <name type="scientific">Paragonimus westermani</name>
    <dbReference type="NCBI Taxonomy" id="34504"/>
    <lineage>
        <taxon>Eukaryota</taxon>
        <taxon>Metazoa</taxon>
        <taxon>Spiralia</taxon>
        <taxon>Lophotrochozoa</taxon>
        <taxon>Platyhelminthes</taxon>
        <taxon>Trematoda</taxon>
        <taxon>Digenea</taxon>
        <taxon>Plagiorchiida</taxon>
        <taxon>Troglotremata</taxon>
        <taxon>Troglotrematidae</taxon>
        <taxon>Paragonimus</taxon>
    </lineage>
</organism>
<dbReference type="Proteomes" id="UP000324629">
    <property type="component" value="Unassembled WGS sequence"/>
</dbReference>
<evidence type="ECO:0000259" key="1">
    <source>
        <dbReference type="Pfam" id="PF23227"/>
    </source>
</evidence>
<comment type="caution">
    <text evidence="2">The sequence shown here is derived from an EMBL/GenBank/DDBJ whole genome shotgun (WGS) entry which is preliminary data.</text>
</comment>
<sequence length="802" mass="88955">MTDDCDNDGRTEANSRLTHDGRSWNYLWKMCGNKWLPRYSGSQGPPCAAVEKSESELPAWFLRLGIPWSSQGFLLKLLIGVVYGHAGFLNDQQVEFIVRSAHRIYPQLSQTGLRAGLLHAVAQLGYKWPLLCLKIISANTLPLDDTWCILLSAIAFLPVSKSSCAAFASFDSQPATPEGKTNQGRTHSQLDSMDAADGHLYPRLLLHILKLLDCCHPYETRDIPFEAATNADKRFQAITAGDGPSMLEANFATHFWLSLVNCLQILSYPLSMDELLHRSGLCAPHSYSTRPNDIMTTKSRRKLFTRSITLPLSDKIIPGRPTLVAQQSDASLLTTFLIDPSLFTRVLGHWLLAYATAAVCRTLTGKSYETRSGAEANLKVGRRPVTIAIEGIHRFVQACCLSGLRFPSTQTPKAPTSVAKPQSSEVFGNVTAEDSILDNPANLPEIVNITVCFVTELLHKEYVLGLVQFFLGHMNSTYEVRRKLAVMVIGAVLSQLHTISDDSNIINILTVRSFNPDMLLEQLVRRLNDSSYAVRLLTIQVIGNIPAVAVNAQNACYSPRHSSDSHPDASPVNGTDVEDVRLILIRYQSPKIIQRLMEIVNEHEGTDDSMLLASLECLNRILPCATERQLCAVLSDLSLRLLPIYSSVSVAIRTAAFRLFGTMTNFAWDSSVSKPSMRCPTESHETLRAEANSVFVPLTLHLADPAEPLVQVCKVTLKSISCCPERALDYCMRCTVYFQSDSPEIQCSALLFSSFLIAHFTNDMLEQFSVVRIGQEFLQLLKSNHPEVRATAAHAISRLNRF</sequence>
<accession>A0A5J4N9H6</accession>
<name>A0A5J4N9H6_9TREM</name>
<dbReference type="PANTHER" id="PTHR23120:SF0">
    <property type="entry name" value="MAESTRO HEAT-LIKE REPEAT FAMILY MEMBER 1"/>
    <property type="match status" value="1"/>
</dbReference>
<dbReference type="InterPro" id="IPR016024">
    <property type="entry name" value="ARM-type_fold"/>
</dbReference>
<protein>
    <recommendedName>
        <fullName evidence="1">Maestro/Maestro-like HEAT-repeats domain-containing protein</fullName>
    </recommendedName>
</protein>
<dbReference type="InterPro" id="IPR045206">
    <property type="entry name" value="Maestro_heat-like_prot"/>
</dbReference>
<reference evidence="2 3" key="1">
    <citation type="journal article" date="2019" name="Gigascience">
        <title>Whole-genome sequence of the oriental lung fluke Paragonimus westermani.</title>
        <authorList>
            <person name="Oey H."/>
            <person name="Zakrzewski M."/>
            <person name="Narain K."/>
            <person name="Devi K.R."/>
            <person name="Agatsuma T."/>
            <person name="Nawaratna S."/>
            <person name="Gobert G.N."/>
            <person name="Jones M.K."/>
            <person name="Ragan M.A."/>
            <person name="McManus D.P."/>
            <person name="Krause L."/>
        </authorList>
    </citation>
    <scope>NUCLEOTIDE SEQUENCE [LARGE SCALE GENOMIC DNA]</scope>
    <source>
        <strain evidence="2 3">IND2009</strain>
    </source>
</reference>
<dbReference type="PANTHER" id="PTHR23120">
    <property type="entry name" value="MAESTRO-RELATED HEAT DOMAIN-CONTAINING"/>
    <property type="match status" value="1"/>
</dbReference>
<dbReference type="InterPro" id="IPR011989">
    <property type="entry name" value="ARM-like"/>
</dbReference>
<gene>
    <name evidence="2" type="ORF">DEA37_0000776</name>
</gene>
<dbReference type="AlphaFoldDB" id="A0A5J4N9H6"/>
<dbReference type="EMBL" id="QNGE01005258">
    <property type="protein sequence ID" value="KAA3672172.1"/>
    <property type="molecule type" value="Genomic_DNA"/>
</dbReference>
<dbReference type="GO" id="GO:0005737">
    <property type="term" value="C:cytoplasm"/>
    <property type="evidence" value="ECO:0007669"/>
    <property type="project" value="TreeGrafter"/>
</dbReference>
<feature type="domain" description="Maestro/Maestro-like HEAT-repeats" evidence="1">
    <location>
        <begin position="591"/>
        <end position="721"/>
    </location>
</feature>
<dbReference type="InterPro" id="IPR055406">
    <property type="entry name" value="HEAT_Maestro"/>
</dbReference>
<evidence type="ECO:0000313" key="3">
    <source>
        <dbReference type="Proteomes" id="UP000324629"/>
    </source>
</evidence>
<evidence type="ECO:0000313" key="2">
    <source>
        <dbReference type="EMBL" id="KAA3672172.1"/>
    </source>
</evidence>